<evidence type="ECO:0000256" key="9">
    <source>
        <dbReference type="ARBA" id="ARBA00033158"/>
    </source>
</evidence>
<evidence type="ECO:0000313" key="11">
    <source>
        <dbReference type="EMBL" id="SES84929.1"/>
    </source>
</evidence>
<evidence type="ECO:0000256" key="6">
    <source>
        <dbReference type="ARBA" id="ARBA00023306"/>
    </source>
</evidence>
<name>A0A1H9ZUH7_9PROT</name>
<keyword evidence="10" id="KW-0175">Coiled coil</keyword>
<dbReference type="RefSeq" id="WP_090656724.1">
    <property type="nucleotide sequence ID" value="NZ_FOIA01000005.1"/>
</dbReference>
<protein>
    <recommendedName>
        <fullName evidence="2">Cell division protein ZapA</fullName>
    </recommendedName>
    <alternativeName>
        <fullName evidence="9">Z ring-associated protein ZapA</fullName>
    </alternativeName>
</protein>
<dbReference type="GO" id="GO:0032153">
    <property type="term" value="C:cell division site"/>
    <property type="evidence" value="ECO:0007669"/>
    <property type="project" value="TreeGrafter"/>
</dbReference>
<evidence type="ECO:0000256" key="8">
    <source>
        <dbReference type="ARBA" id="ARBA00026068"/>
    </source>
</evidence>
<keyword evidence="3" id="KW-0963">Cytoplasm</keyword>
<dbReference type="PANTHER" id="PTHR34981">
    <property type="entry name" value="CELL DIVISION PROTEIN ZAPA"/>
    <property type="match status" value="1"/>
</dbReference>
<evidence type="ECO:0000313" key="12">
    <source>
        <dbReference type="Proteomes" id="UP000199345"/>
    </source>
</evidence>
<evidence type="ECO:0000256" key="5">
    <source>
        <dbReference type="ARBA" id="ARBA00023210"/>
    </source>
</evidence>
<dbReference type="Gene3D" id="3.30.160.880">
    <property type="entry name" value="Cell division protein ZapA protomer, N-terminal domain"/>
    <property type="match status" value="1"/>
</dbReference>
<evidence type="ECO:0000256" key="10">
    <source>
        <dbReference type="SAM" id="Coils"/>
    </source>
</evidence>
<evidence type="ECO:0000256" key="2">
    <source>
        <dbReference type="ARBA" id="ARBA00015195"/>
    </source>
</evidence>
<dbReference type="OrthoDB" id="5297208at2"/>
<dbReference type="GO" id="GO:0000917">
    <property type="term" value="P:division septum assembly"/>
    <property type="evidence" value="ECO:0007669"/>
    <property type="project" value="UniProtKB-KW"/>
</dbReference>
<dbReference type="InterPro" id="IPR007838">
    <property type="entry name" value="Cell_div_ZapA-like"/>
</dbReference>
<dbReference type="EMBL" id="FOIA01000005">
    <property type="protein sequence ID" value="SES84929.1"/>
    <property type="molecule type" value="Genomic_DNA"/>
</dbReference>
<comment type="function">
    <text evidence="7">Activator of cell division through the inhibition of FtsZ GTPase activity, therefore promoting FtsZ assembly into bundles of protofilaments necessary for the formation of the division Z ring. It is recruited early at mid-cell but it is not essential for cell division.</text>
</comment>
<dbReference type="Proteomes" id="UP000199345">
    <property type="component" value="Unassembled WGS sequence"/>
</dbReference>
<evidence type="ECO:0000256" key="1">
    <source>
        <dbReference type="ARBA" id="ARBA00004496"/>
    </source>
</evidence>
<sequence length="98" mass="11325">MNKEDILKVTIMGREFNISCSEQERSELLLAAELLENKIQKIRQEGKMIDSDRIVIAAALSIAHELLILRQSSGFDIDEIKRRIAHIRKRINDVLIKK</sequence>
<dbReference type="InterPro" id="IPR036192">
    <property type="entry name" value="Cell_div_ZapA-like_sf"/>
</dbReference>
<dbReference type="Gene3D" id="1.20.5.50">
    <property type="match status" value="1"/>
</dbReference>
<evidence type="ECO:0000256" key="3">
    <source>
        <dbReference type="ARBA" id="ARBA00022490"/>
    </source>
</evidence>
<organism evidence="11 12">
    <name type="scientific">Nitrosomonas marina</name>
    <dbReference type="NCBI Taxonomy" id="917"/>
    <lineage>
        <taxon>Bacteria</taxon>
        <taxon>Pseudomonadati</taxon>
        <taxon>Pseudomonadota</taxon>
        <taxon>Betaproteobacteria</taxon>
        <taxon>Nitrosomonadales</taxon>
        <taxon>Nitrosomonadaceae</taxon>
        <taxon>Nitrosomonas</taxon>
    </lineage>
</organism>
<evidence type="ECO:0000256" key="7">
    <source>
        <dbReference type="ARBA" id="ARBA00024910"/>
    </source>
</evidence>
<gene>
    <name evidence="11" type="ORF">SAMN05216326_10546</name>
</gene>
<dbReference type="PANTHER" id="PTHR34981:SF1">
    <property type="entry name" value="CELL DIVISION PROTEIN ZAPA"/>
    <property type="match status" value="1"/>
</dbReference>
<dbReference type="GO" id="GO:0043093">
    <property type="term" value="P:FtsZ-dependent cytokinesis"/>
    <property type="evidence" value="ECO:0007669"/>
    <property type="project" value="TreeGrafter"/>
</dbReference>
<feature type="coiled-coil region" evidence="10">
    <location>
        <begin position="18"/>
        <end position="45"/>
    </location>
</feature>
<keyword evidence="6" id="KW-0131">Cell cycle</keyword>
<proteinExistence type="predicted"/>
<evidence type="ECO:0000256" key="4">
    <source>
        <dbReference type="ARBA" id="ARBA00022618"/>
    </source>
</evidence>
<dbReference type="SUPFAM" id="SSF102829">
    <property type="entry name" value="Cell division protein ZapA-like"/>
    <property type="match status" value="1"/>
</dbReference>
<dbReference type="InterPro" id="IPR042233">
    <property type="entry name" value="Cell_div_ZapA_N"/>
</dbReference>
<dbReference type="GO" id="GO:0005829">
    <property type="term" value="C:cytosol"/>
    <property type="evidence" value="ECO:0007669"/>
    <property type="project" value="TreeGrafter"/>
</dbReference>
<comment type="subcellular location">
    <subcellularLocation>
        <location evidence="1">Cytoplasm</location>
    </subcellularLocation>
</comment>
<accession>A0A1H9ZUH7</accession>
<comment type="subunit">
    <text evidence="8">Homodimer. Interacts with FtsZ.</text>
</comment>
<keyword evidence="12" id="KW-1185">Reference proteome</keyword>
<dbReference type="Pfam" id="PF05164">
    <property type="entry name" value="ZapA"/>
    <property type="match status" value="1"/>
</dbReference>
<dbReference type="GO" id="GO:0030428">
    <property type="term" value="C:cell septum"/>
    <property type="evidence" value="ECO:0007669"/>
    <property type="project" value="TreeGrafter"/>
</dbReference>
<dbReference type="GO" id="GO:0000921">
    <property type="term" value="P:septin ring assembly"/>
    <property type="evidence" value="ECO:0007669"/>
    <property type="project" value="TreeGrafter"/>
</dbReference>
<keyword evidence="4 11" id="KW-0132">Cell division</keyword>
<keyword evidence="5" id="KW-0717">Septation</keyword>
<dbReference type="AlphaFoldDB" id="A0A1H9ZUH7"/>
<reference evidence="12" key="1">
    <citation type="submission" date="2016-10" db="EMBL/GenBank/DDBJ databases">
        <authorList>
            <person name="Varghese N."/>
            <person name="Submissions S."/>
        </authorList>
    </citation>
    <scope>NUCLEOTIDE SEQUENCE [LARGE SCALE GENOMIC DNA]</scope>
    <source>
        <strain evidence="12">Nm71</strain>
    </source>
</reference>